<dbReference type="SUPFAM" id="SSF48371">
    <property type="entry name" value="ARM repeat"/>
    <property type="match status" value="1"/>
</dbReference>
<dbReference type="FunFam" id="1.25.10.10:FF:001657">
    <property type="entry name" value="MO25-like protein 3"/>
    <property type="match status" value="1"/>
</dbReference>
<accession>A0AAE9J4P9</accession>
<protein>
    <submittedName>
        <fullName evidence="4">Uncharacterized protein</fullName>
    </submittedName>
</protein>
<dbReference type="PANTHER" id="PTHR10182:SF32">
    <property type="entry name" value="MO25-LIKE PROTEIN 3"/>
    <property type="match status" value="1"/>
</dbReference>
<dbReference type="PANTHER" id="PTHR10182">
    <property type="entry name" value="CALCIUM-BINDING PROTEIN 39-RELATED"/>
    <property type="match status" value="1"/>
</dbReference>
<evidence type="ECO:0000256" key="1">
    <source>
        <dbReference type="ARBA" id="ARBA00011012"/>
    </source>
</evidence>
<dbReference type="AlphaFoldDB" id="A0AAE9J4P9"/>
<keyword evidence="6" id="KW-1185">Reference proteome</keyword>
<reference evidence="4 6" key="1">
    <citation type="submission" date="2022-04" db="EMBL/GenBank/DDBJ databases">
        <title>Chromosome-level reference genomes for two strains of Caenorhabditis briggsae: an improved platform for comparative genomics.</title>
        <authorList>
            <person name="Stevens L."/>
            <person name="Andersen E."/>
        </authorList>
    </citation>
    <scope>NUCLEOTIDE SEQUENCE [LARGE SCALE GENOMIC DNA]</scope>
    <source>
        <strain evidence="4">VX34</strain>
        <tissue evidence="4">Whole-organism</tissue>
    </source>
</reference>
<evidence type="ECO:0000313" key="4">
    <source>
        <dbReference type="EMBL" id="UMM14362.1"/>
    </source>
</evidence>
<dbReference type="Proteomes" id="UP000827892">
    <property type="component" value="Chromosome I"/>
</dbReference>
<feature type="region of interest" description="Disordered" evidence="2">
    <location>
        <begin position="442"/>
        <end position="492"/>
    </location>
</feature>
<evidence type="ECO:0000313" key="3">
    <source>
        <dbReference type="EMBL" id="ULU13411.1"/>
    </source>
</evidence>
<proteinExistence type="inferred from homology"/>
<evidence type="ECO:0000313" key="6">
    <source>
        <dbReference type="Proteomes" id="UP000829354"/>
    </source>
</evidence>
<dbReference type="InterPro" id="IPR013878">
    <property type="entry name" value="Mo25"/>
</dbReference>
<dbReference type="InterPro" id="IPR016024">
    <property type="entry name" value="ARM-type_fold"/>
</dbReference>
<sequence length="492" mass="57421">MLCLRRRTQIANPMINAVGETAEQAVKKLEKVFEVLKDRNERFPLTEISKQIDVIWDSVFSVTHATAPQKKYELAEEFLNHPGVVKNLLMVFDGVQVETKRKIRDLLIFIRTWTSNDFLADAEGSFVPNPRQARPSQKFQDVLYECRFIMLHIVHEGYAGSDSIGLYNDIIRIFAEDDACLMFMLKDKGTDSNEVKQKFEGCVWAIFDRLFNTHTYRGFHILAEIFETFEIIFSQNHEASQYFFYNNLSRFSQSFHWLIAANNFFIQTKSLRFVRDIFSNRYMAEVRRQWMADPSLIKYVFLHLQSIHKTVRLEAVGLLNIFVQNPCNAPPIHKLISINRKLLLEYCRQNAPNPKDENQALDELFDETITYLVNWNEEEPAHEPTAQDTLKMRSIKLKMRREHTLELVQNEIPLFPRNNLLPTSPRQSSFVYNRRLPRVSSSRAGIRFGETRNVKGSPRSRSQSPRPPTGSEPSPRTTSYQNVRFPPEDSSR</sequence>
<evidence type="ECO:0000256" key="2">
    <source>
        <dbReference type="SAM" id="MobiDB-lite"/>
    </source>
</evidence>
<comment type="similarity">
    <text evidence="1">Belongs to the Mo25 family.</text>
</comment>
<feature type="compositionally biased region" description="Polar residues" evidence="2">
    <location>
        <begin position="471"/>
        <end position="482"/>
    </location>
</feature>
<reference evidence="3 5" key="2">
    <citation type="submission" date="2022-05" db="EMBL/GenBank/DDBJ databases">
        <title>Chromosome-level reference genomes for two strains of Caenorhabditis briggsae: an improved platform for comparative genomics.</title>
        <authorList>
            <person name="Stevens L."/>
            <person name="Andersen E.C."/>
        </authorList>
    </citation>
    <scope>NUCLEOTIDE SEQUENCE [LARGE SCALE GENOMIC DNA]</scope>
    <source>
        <strain evidence="3">QX1410_ONT</strain>
        <tissue evidence="3">Whole-organism</tissue>
    </source>
</reference>
<organism evidence="4 6">
    <name type="scientific">Caenorhabditis briggsae</name>
    <dbReference type="NCBI Taxonomy" id="6238"/>
    <lineage>
        <taxon>Eukaryota</taxon>
        <taxon>Metazoa</taxon>
        <taxon>Ecdysozoa</taxon>
        <taxon>Nematoda</taxon>
        <taxon>Chromadorea</taxon>
        <taxon>Rhabditida</taxon>
        <taxon>Rhabditina</taxon>
        <taxon>Rhabditomorpha</taxon>
        <taxon>Rhabditoidea</taxon>
        <taxon>Rhabditidae</taxon>
        <taxon>Peloderinae</taxon>
        <taxon>Caenorhabditis</taxon>
    </lineage>
</organism>
<dbReference type="Pfam" id="PF08569">
    <property type="entry name" value="Mo25"/>
    <property type="match status" value="1"/>
</dbReference>
<dbReference type="Proteomes" id="UP000829354">
    <property type="component" value="Chromosome I"/>
</dbReference>
<dbReference type="InterPro" id="IPR011989">
    <property type="entry name" value="ARM-like"/>
</dbReference>
<gene>
    <name evidence="3" type="ORF">L3Y34_016126</name>
    <name evidence="4" type="ORF">L5515_002194</name>
</gene>
<name>A0AAE9J4P9_CAEBR</name>
<evidence type="ECO:0000313" key="5">
    <source>
        <dbReference type="Proteomes" id="UP000827892"/>
    </source>
</evidence>
<dbReference type="Gene3D" id="1.25.10.10">
    <property type="entry name" value="Leucine-rich Repeat Variant"/>
    <property type="match status" value="1"/>
</dbReference>
<dbReference type="EMBL" id="CP090891">
    <property type="protein sequence ID" value="ULU13411.1"/>
    <property type="molecule type" value="Genomic_DNA"/>
</dbReference>
<dbReference type="EMBL" id="CP092620">
    <property type="protein sequence ID" value="UMM14362.1"/>
    <property type="molecule type" value="Genomic_DNA"/>
</dbReference>